<dbReference type="Proteomes" id="UP000482155">
    <property type="component" value="Unassembled WGS sequence"/>
</dbReference>
<proteinExistence type="predicted"/>
<comment type="caution">
    <text evidence="1">The sequence shown here is derived from an EMBL/GenBank/DDBJ whole genome shotgun (WGS) entry which is preliminary data.</text>
</comment>
<organism evidence="1 2">
    <name type="scientific">Noviherbaspirillum galbum</name>
    <dbReference type="NCBI Taxonomy" id="2709383"/>
    <lineage>
        <taxon>Bacteria</taxon>
        <taxon>Pseudomonadati</taxon>
        <taxon>Pseudomonadota</taxon>
        <taxon>Betaproteobacteria</taxon>
        <taxon>Burkholderiales</taxon>
        <taxon>Oxalobacteraceae</taxon>
        <taxon>Noviherbaspirillum</taxon>
    </lineage>
</organism>
<evidence type="ECO:0000313" key="2">
    <source>
        <dbReference type="Proteomes" id="UP000482155"/>
    </source>
</evidence>
<evidence type="ECO:0000313" key="1">
    <source>
        <dbReference type="EMBL" id="NEX60234.1"/>
    </source>
</evidence>
<accession>A0A6B3SHA5</accession>
<name>A0A6B3SHA5_9BURK</name>
<sequence>MKSSLNVFHTDHSLAGHHENQLTRGLLIVLRYSPLAHATWWRLVDQNACVESLPAARFRTQQARLISQLREESRADIPPIRGISVLLTPDPRQSEVAVKATDRSQILDGIIQYGDELVVAIENKIVPGGGLRQATSINTGGVEVDFDKHVRTVAWQELLEALADLSVRGLVSGCEQQLIDDFLEFAEHYFPQVGPYSTLRRAERSRARLERRLDSVLALALGVEEMTRQELGSRHLPALPKGQQRSVEMAFLKLDRAGKRVLLILYPGDTLSQARVLYQRADAVRGLLNLPGWTVRTNFHWGHLTSGLCWSHGDINPATYIDYWIARIAKVKMLPRSKWDEHWAALENLHIVAPEDRPEFDRRFTSKPKILKAGMRPGLVCEYVWTFDEAMRLDDEGHFVTAVRDTVSAFLHQLKEV</sequence>
<protein>
    <submittedName>
        <fullName evidence="1">Uncharacterized protein</fullName>
    </submittedName>
</protein>
<dbReference type="RefSeq" id="WP_163960725.1">
    <property type="nucleotide sequence ID" value="NZ_JAAIVB010000011.1"/>
</dbReference>
<gene>
    <name evidence="1" type="ORF">G3574_04000</name>
</gene>
<dbReference type="AlphaFoldDB" id="A0A6B3SHA5"/>
<keyword evidence="2" id="KW-1185">Reference proteome</keyword>
<dbReference type="EMBL" id="JAAIVB010000011">
    <property type="protein sequence ID" value="NEX60234.1"/>
    <property type="molecule type" value="Genomic_DNA"/>
</dbReference>
<reference evidence="1 2" key="1">
    <citation type="submission" date="2020-02" db="EMBL/GenBank/DDBJ databases">
        <authorList>
            <person name="Kim M.K."/>
        </authorList>
    </citation>
    <scope>NUCLEOTIDE SEQUENCE [LARGE SCALE GENOMIC DNA]</scope>
    <source>
        <strain evidence="1 2">17J57-3</strain>
    </source>
</reference>